<dbReference type="SMART" id="SM01012">
    <property type="entry name" value="ANTAR"/>
    <property type="match status" value="1"/>
</dbReference>
<protein>
    <submittedName>
        <fullName evidence="2">ANTAR domain-containing protein</fullName>
    </submittedName>
</protein>
<feature type="domain" description="ANTAR" evidence="1">
    <location>
        <begin position="129"/>
        <end position="190"/>
    </location>
</feature>
<dbReference type="Pfam" id="PF03861">
    <property type="entry name" value="ANTAR"/>
    <property type="match status" value="1"/>
</dbReference>
<comment type="caution">
    <text evidence="2">The sequence shown here is derived from an EMBL/GenBank/DDBJ whole genome shotgun (WGS) entry which is preliminary data.</text>
</comment>
<dbReference type="InterPro" id="IPR005561">
    <property type="entry name" value="ANTAR"/>
</dbReference>
<dbReference type="GO" id="GO:0003723">
    <property type="term" value="F:RNA binding"/>
    <property type="evidence" value="ECO:0007669"/>
    <property type="project" value="InterPro"/>
</dbReference>
<dbReference type="EMBL" id="SIJB01000029">
    <property type="protein sequence ID" value="NBI30122.1"/>
    <property type="molecule type" value="Genomic_DNA"/>
</dbReference>
<dbReference type="PIRSF" id="PIRSF036382">
    <property type="entry name" value="RR_antiterm"/>
    <property type="match status" value="1"/>
</dbReference>
<dbReference type="InterPro" id="IPR011006">
    <property type="entry name" value="CheY-like_superfamily"/>
</dbReference>
<sequence>MLQYFLLINDSNVLQMDEEKVNSTSNFIETLNTIGYRVQSITTKKNIEKKDLNPIDAVILRVKISDLFGWSQKIISIKDVPLIWWCDSYTSENNECKLNLGIDGIIFPQMKPAELHWSFHLCANQHQLKTQWKKERQQLLSKLEERKWIEQAKGIISKMKNISEAEAYEFLRKQAMNDRKRIADVAISIVKVHQLLNE</sequence>
<dbReference type="Gene3D" id="1.10.10.10">
    <property type="entry name" value="Winged helix-like DNA-binding domain superfamily/Winged helix DNA-binding domain"/>
    <property type="match status" value="1"/>
</dbReference>
<dbReference type="OrthoDB" id="9795002at2"/>
<gene>
    <name evidence="2" type="ORF">ERL59_14315</name>
</gene>
<evidence type="ECO:0000313" key="2">
    <source>
        <dbReference type="EMBL" id="NBI30122.1"/>
    </source>
</evidence>
<evidence type="ECO:0000259" key="1">
    <source>
        <dbReference type="PROSITE" id="PS50921"/>
    </source>
</evidence>
<proteinExistence type="predicted"/>
<dbReference type="Proteomes" id="UP000448943">
    <property type="component" value="Unassembled WGS sequence"/>
</dbReference>
<dbReference type="SUPFAM" id="SSF52172">
    <property type="entry name" value="CheY-like"/>
    <property type="match status" value="1"/>
</dbReference>
<accession>A0A6N9Q5M6</accession>
<evidence type="ECO:0000313" key="3">
    <source>
        <dbReference type="Proteomes" id="UP000448943"/>
    </source>
</evidence>
<reference evidence="2 3" key="1">
    <citation type="submission" date="2019-01" db="EMBL/GenBank/DDBJ databases">
        <title>Chengkuizengella sp. nov., isolated from deep-sea sediment of East Pacific Ocean.</title>
        <authorList>
            <person name="Yang J."/>
            <person name="Lai Q."/>
            <person name="Shao Z."/>
        </authorList>
    </citation>
    <scope>NUCLEOTIDE SEQUENCE [LARGE SCALE GENOMIC DNA]</scope>
    <source>
        <strain evidence="2 3">YPA3-1-1</strain>
    </source>
</reference>
<organism evidence="2 3">
    <name type="scientific">Chengkuizengella marina</name>
    <dbReference type="NCBI Taxonomy" id="2507566"/>
    <lineage>
        <taxon>Bacteria</taxon>
        <taxon>Bacillati</taxon>
        <taxon>Bacillota</taxon>
        <taxon>Bacilli</taxon>
        <taxon>Bacillales</taxon>
        <taxon>Paenibacillaceae</taxon>
        <taxon>Chengkuizengella</taxon>
    </lineage>
</organism>
<name>A0A6N9Q5M6_9BACL</name>
<dbReference type="AlphaFoldDB" id="A0A6N9Q5M6"/>
<dbReference type="InterPro" id="IPR036388">
    <property type="entry name" value="WH-like_DNA-bd_sf"/>
</dbReference>
<dbReference type="InterPro" id="IPR008327">
    <property type="entry name" value="Sig_transdc_resp-reg_antiterm"/>
</dbReference>
<keyword evidence="3" id="KW-1185">Reference proteome</keyword>
<dbReference type="RefSeq" id="WP_160646927.1">
    <property type="nucleotide sequence ID" value="NZ_SIJB01000029.1"/>
</dbReference>
<dbReference type="PROSITE" id="PS50921">
    <property type="entry name" value="ANTAR"/>
    <property type="match status" value="1"/>
</dbReference>